<dbReference type="InterPro" id="IPR013815">
    <property type="entry name" value="ATP_grasp_subdomain_1"/>
</dbReference>
<dbReference type="PROSITE" id="PS50975">
    <property type="entry name" value="ATP_GRASP"/>
    <property type="match status" value="1"/>
</dbReference>
<dbReference type="GO" id="GO:0005524">
    <property type="term" value="F:ATP binding"/>
    <property type="evidence" value="ECO:0007669"/>
    <property type="project" value="UniProtKB-UniRule"/>
</dbReference>
<dbReference type="Gene3D" id="3.40.50.20">
    <property type="match status" value="1"/>
</dbReference>
<keyword evidence="2 4" id="KW-0547">Nucleotide-binding</keyword>
<evidence type="ECO:0000313" key="7">
    <source>
        <dbReference type="Proteomes" id="UP000252698"/>
    </source>
</evidence>
<dbReference type="InterPro" id="IPR011761">
    <property type="entry name" value="ATP-grasp"/>
</dbReference>
<dbReference type="GeneID" id="95517466"/>
<evidence type="ECO:0000256" key="1">
    <source>
        <dbReference type="ARBA" id="ARBA00022598"/>
    </source>
</evidence>
<dbReference type="InterPro" id="IPR052032">
    <property type="entry name" value="ATP-dep_AA_Ligase"/>
</dbReference>
<dbReference type="Gene3D" id="3.30.1490.20">
    <property type="entry name" value="ATP-grasp fold, A domain"/>
    <property type="match status" value="1"/>
</dbReference>
<keyword evidence="3 4" id="KW-0067">ATP-binding</keyword>
<evidence type="ECO:0000256" key="2">
    <source>
        <dbReference type="ARBA" id="ARBA00022741"/>
    </source>
</evidence>
<evidence type="ECO:0000259" key="5">
    <source>
        <dbReference type="PROSITE" id="PS50975"/>
    </source>
</evidence>
<accession>A0A2Z5J6V8</accession>
<evidence type="ECO:0000256" key="3">
    <source>
        <dbReference type="ARBA" id="ARBA00022840"/>
    </source>
</evidence>
<gene>
    <name evidence="6" type="ORF">C5746_02650</name>
</gene>
<dbReference type="InterPro" id="IPR048764">
    <property type="entry name" value="PylC_N"/>
</dbReference>
<name>A0A2Z5J6V8_STRAR</name>
<reference evidence="6 7" key="1">
    <citation type="journal article" date="2018" name="Front. Microbiol.">
        <title>Genome Sequencing of Streptomyces atratus SCSIOZH16 and Activation Production of Nocardamine via Metabolic Engineering.</title>
        <authorList>
            <person name="Li Y."/>
            <person name="Zhang C."/>
            <person name="Liu C."/>
            <person name="Ju J."/>
            <person name="Ma J."/>
        </authorList>
    </citation>
    <scope>NUCLEOTIDE SEQUENCE [LARGE SCALE GENOMIC DNA]</scope>
    <source>
        <strain evidence="6 7">SCSIO_ZH16</strain>
    </source>
</reference>
<dbReference type="RefSeq" id="WP_114242712.1">
    <property type="nucleotide sequence ID" value="NZ_CP027306.1"/>
</dbReference>
<dbReference type="Pfam" id="PF21360">
    <property type="entry name" value="PylC-like_N"/>
    <property type="match status" value="1"/>
</dbReference>
<organism evidence="6 7">
    <name type="scientific">Streptomyces atratus</name>
    <dbReference type="NCBI Taxonomy" id="1893"/>
    <lineage>
        <taxon>Bacteria</taxon>
        <taxon>Bacillati</taxon>
        <taxon>Actinomycetota</taxon>
        <taxon>Actinomycetes</taxon>
        <taxon>Kitasatosporales</taxon>
        <taxon>Streptomycetaceae</taxon>
        <taxon>Streptomyces</taxon>
    </lineage>
</organism>
<dbReference type="Proteomes" id="UP000252698">
    <property type="component" value="Chromosome"/>
</dbReference>
<dbReference type="InterPro" id="IPR003806">
    <property type="entry name" value="ATP-grasp_PylC-type"/>
</dbReference>
<dbReference type="PANTHER" id="PTHR43585">
    <property type="entry name" value="FUMIPYRROLE BIOSYNTHESIS PROTEIN C"/>
    <property type="match status" value="1"/>
</dbReference>
<dbReference type="PANTHER" id="PTHR43585:SF2">
    <property type="entry name" value="ATP-GRASP ENZYME FSQD"/>
    <property type="match status" value="1"/>
</dbReference>
<dbReference type="KEGG" id="sata:C5746_02650"/>
<feature type="domain" description="ATP-grasp" evidence="5">
    <location>
        <begin position="124"/>
        <end position="294"/>
    </location>
</feature>
<dbReference type="Gene3D" id="3.30.470.20">
    <property type="entry name" value="ATP-grasp fold, B domain"/>
    <property type="match status" value="1"/>
</dbReference>
<dbReference type="GO" id="GO:0016874">
    <property type="term" value="F:ligase activity"/>
    <property type="evidence" value="ECO:0007669"/>
    <property type="project" value="UniProtKB-KW"/>
</dbReference>
<dbReference type="SUPFAM" id="SSF56059">
    <property type="entry name" value="Glutathione synthetase ATP-binding domain-like"/>
    <property type="match status" value="1"/>
</dbReference>
<dbReference type="GO" id="GO:0046872">
    <property type="term" value="F:metal ion binding"/>
    <property type="evidence" value="ECO:0007669"/>
    <property type="project" value="InterPro"/>
</dbReference>
<evidence type="ECO:0000256" key="4">
    <source>
        <dbReference type="PROSITE-ProRule" id="PRU00409"/>
    </source>
</evidence>
<protein>
    <recommendedName>
        <fullName evidence="5">ATP-grasp domain-containing protein</fullName>
    </recommendedName>
</protein>
<dbReference type="SUPFAM" id="SSF51735">
    <property type="entry name" value="NAD(P)-binding Rossmann-fold domains"/>
    <property type="match status" value="1"/>
</dbReference>
<dbReference type="Pfam" id="PF02655">
    <property type="entry name" value="ATP-grasp_3"/>
    <property type="match status" value="1"/>
</dbReference>
<dbReference type="AlphaFoldDB" id="A0A2Z5J6V8"/>
<sequence>MSTDQPFSRRILVTGVGANPGFGLTRSLQRLGHQVVATDANPLAPGLLLPDTLPRVTPRADDPDYPRAVAELCRELAVDAVVAGIENDILPLVAMLPDLDAIGVRVWLPDADSVRTCIDKAEFHDVLTAHGIATPRIYRPDEIDLIPEGTELVVKPRRGHGAQGVHFCDRREHARVLCELVPAAVVQERVHGSEFTADCLVDRAGRASAILRRRDLVKAGLAAVSTTFHDATVRDLVEKTLTVVRAAGLSCVQGFITDEGTVTITELNVRIAGGFPLTEAAGADLVGQMVNGLFGQPVDHDRLIYRPEMYLTNYVETLAVGNAATLATPKGELL</sequence>
<keyword evidence="1" id="KW-0436">Ligase</keyword>
<dbReference type="InterPro" id="IPR036291">
    <property type="entry name" value="NAD(P)-bd_dom_sf"/>
</dbReference>
<dbReference type="EMBL" id="CP027306">
    <property type="protein sequence ID" value="AXE76047.1"/>
    <property type="molecule type" value="Genomic_DNA"/>
</dbReference>
<proteinExistence type="predicted"/>
<evidence type="ECO:0000313" key="6">
    <source>
        <dbReference type="EMBL" id="AXE76047.1"/>
    </source>
</evidence>